<sequence length="69" mass="8491">LDECDRMHVDLYRLLRKYLKLREMLKELKSNFDSSRFFPIIPRYSLLKSMIKNVIREPTFAEIYHEPDK</sequence>
<proteinExistence type="predicted"/>
<reference evidence="1" key="1">
    <citation type="submission" date="2016-06" db="UniProtKB">
        <authorList>
            <consortium name="WormBaseParasite"/>
        </authorList>
    </citation>
    <scope>IDENTIFICATION</scope>
</reference>
<dbReference type="AlphaFoldDB" id="A0A183E7E3"/>
<accession>A0A183E7E3</accession>
<dbReference type="WBParaSite" id="GPUH_0001690601-mRNA-1">
    <property type="protein sequence ID" value="GPUH_0001690601-mRNA-1"/>
    <property type="gene ID" value="GPUH_0001690601"/>
</dbReference>
<dbReference type="PANTHER" id="PTHR21010:SF3">
    <property type="entry name" value="DAXX"/>
    <property type="match status" value="1"/>
</dbReference>
<protein>
    <submittedName>
        <fullName evidence="1">HDAC_interact domain-containing protein</fullName>
    </submittedName>
</protein>
<name>A0A183E7E3_9BILA</name>
<dbReference type="PANTHER" id="PTHR21010">
    <property type="entry name" value="AGAP001581-PA"/>
    <property type="match status" value="1"/>
</dbReference>
<evidence type="ECO:0000313" key="1">
    <source>
        <dbReference type="WBParaSite" id="GPUH_0001690601-mRNA-1"/>
    </source>
</evidence>
<organism evidence="1">
    <name type="scientific">Gongylonema pulchrum</name>
    <dbReference type="NCBI Taxonomy" id="637853"/>
    <lineage>
        <taxon>Eukaryota</taxon>
        <taxon>Metazoa</taxon>
        <taxon>Ecdysozoa</taxon>
        <taxon>Nematoda</taxon>
        <taxon>Chromadorea</taxon>
        <taxon>Rhabditida</taxon>
        <taxon>Spirurina</taxon>
        <taxon>Spiruromorpha</taxon>
        <taxon>Spiruroidea</taxon>
        <taxon>Gongylonematidae</taxon>
        <taxon>Gongylonema</taxon>
    </lineage>
</organism>